<evidence type="ECO:0000313" key="1">
    <source>
        <dbReference type="EMBL" id="CAI8045354.1"/>
    </source>
</evidence>
<name>A0AA35X5V5_GEOBA</name>
<evidence type="ECO:0000313" key="2">
    <source>
        <dbReference type="Proteomes" id="UP001174909"/>
    </source>
</evidence>
<keyword evidence="2" id="KW-1185">Reference proteome</keyword>
<accession>A0AA35X5V5</accession>
<dbReference type="Proteomes" id="UP001174909">
    <property type="component" value="Unassembled WGS sequence"/>
</dbReference>
<organism evidence="1 2">
    <name type="scientific">Geodia barretti</name>
    <name type="common">Barrett's horny sponge</name>
    <dbReference type="NCBI Taxonomy" id="519541"/>
    <lineage>
        <taxon>Eukaryota</taxon>
        <taxon>Metazoa</taxon>
        <taxon>Porifera</taxon>
        <taxon>Demospongiae</taxon>
        <taxon>Heteroscleromorpha</taxon>
        <taxon>Tetractinellida</taxon>
        <taxon>Astrophorina</taxon>
        <taxon>Geodiidae</taxon>
        <taxon>Geodia</taxon>
    </lineage>
</organism>
<dbReference type="EMBL" id="CASHTH010003464">
    <property type="protein sequence ID" value="CAI8045354.1"/>
    <property type="molecule type" value="Genomic_DNA"/>
</dbReference>
<comment type="caution">
    <text evidence="1">The sequence shown here is derived from an EMBL/GenBank/DDBJ whole genome shotgun (WGS) entry which is preliminary data.</text>
</comment>
<reference evidence="1" key="1">
    <citation type="submission" date="2023-03" db="EMBL/GenBank/DDBJ databases">
        <authorList>
            <person name="Steffen K."/>
            <person name="Cardenas P."/>
        </authorList>
    </citation>
    <scope>NUCLEOTIDE SEQUENCE</scope>
</reference>
<feature type="non-terminal residue" evidence="1">
    <location>
        <position position="140"/>
    </location>
</feature>
<protein>
    <submittedName>
        <fullName evidence="1">Palmitoyltransferase app</fullName>
    </submittedName>
</protein>
<sequence>MHTWLIARMETTNEDIKGTFNPRKQGRTVHNPYRRRNCCLNFLFVICGPFPPSLIDRRGDMTEEYQAALEGDNSSYGATSSVPKVCVCVCVWRGGAAPVEMALLYILCILRRNVNIVSVLQSNYFLRAPLLPSRAVYRIN</sequence>
<dbReference type="AlphaFoldDB" id="A0AA35X5V5"/>
<gene>
    <name evidence="1" type="ORF">GBAR_LOCUS25089</name>
</gene>
<proteinExistence type="predicted"/>